<dbReference type="AlphaFoldDB" id="A0A7S4UYH6"/>
<dbReference type="EMBL" id="HBNR01026995">
    <property type="protein sequence ID" value="CAE4579505.1"/>
    <property type="molecule type" value="Transcribed_RNA"/>
</dbReference>
<name>A0A7S4UYH6_9DINO</name>
<gene>
    <name evidence="1" type="ORF">AMON00008_LOCUS18277</name>
</gene>
<evidence type="ECO:0000313" key="1">
    <source>
        <dbReference type="EMBL" id="CAE4579505.1"/>
    </source>
</evidence>
<organism evidence="1">
    <name type="scientific">Alexandrium monilatum</name>
    <dbReference type="NCBI Taxonomy" id="311494"/>
    <lineage>
        <taxon>Eukaryota</taxon>
        <taxon>Sar</taxon>
        <taxon>Alveolata</taxon>
        <taxon>Dinophyceae</taxon>
        <taxon>Gonyaulacales</taxon>
        <taxon>Pyrocystaceae</taxon>
        <taxon>Alexandrium</taxon>
    </lineage>
</organism>
<accession>A0A7S4UYH6</accession>
<proteinExistence type="predicted"/>
<reference evidence="1" key="1">
    <citation type="submission" date="2021-01" db="EMBL/GenBank/DDBJ databases">
        <authorList>
            <person name="Corre E."/>
            <person name="Pelletier E."/>
            <person name="Niang G."/>
            <person name="Scheremetjew M."/>
            <person name="Finn R."/>
            <person name="Kale V."/>
            <person name="Holt S."/>
            <person name="Cochrane G."/>
            <person name="Meng A."/>
            <person name="Brown T."/>
            <person name="Cohen L."/>
        </authorList>
    </citation>
    <scope>NUCLEOTIDE SEQUENCE</scope>
    <source>
        <strain evidence="1">CCMP3105</strain>
    </source>
</reference>
<protein>
    <submittedName>
        <fullName evidence="1">Uncharacterized protein</fullName>
    </submittedName>
</protein>
<sequence length="88" mass="9618">MHRLPAMSLAPSIYQVQGKWQHSSGGEIEVQCDAPGKSVIIIHPTVGKQTMDVSRFLTADGLDYFGFKGKLDGSKITWNNGVVWTKVG</sequence>